<protein>
    <submittedName>
        <fullName evidence="1">Uncharacterized protein</fullName>
    </submittedName>
</protein>
<dbReference type="EMBL" id="KZ857497">
    <property type="protein sequence ID" value="RDX41938.1"/>
    <property type="molecule type" value="Genomic_DNA"/>
</dbReference>
<accession>A0A371CNR6</accession>
<reference evidence="1 2" key="1">
    <citation type="journal article" date="2018" name="Biotechnol. Biofuels">
        <title>Integrative visual omics of the white-rot fungus Polyporus brumalis exposes the biotechnological potential of its oxidative enzymes for delignifying raw plant biomass.</title>
        <authorList>
            <person name="Miyauchi S."/>
            <person name="Rancon A."/>
            <person name="Drula E."/>
            <person name="Hage H."/>
            <person name="Chaduli D."/>
            <person name="Favel A."/>
            <person name="Grisel S."/>
            <person name="Henrissat B."/>
            <person name="Herpoel-Gimbert I."/>
            <person name="Ruiz-Duenas F.J."/>
            <person name="Chevret D."/>
            <person name="Hainaut M."/>
            <person name="Lin J."/>
            <person name="Wang M."/>
            <person name="Pangilinan J."/>
            <person name="Lipzen A."/>
            <person name="Lesage-Meessen L."/>
            <person name="Navarro D."/>
            <person name="Riley R."/>
            <person name="Grigoriev I.V."/>
            <person name="Zhou S."/>
            <person name="Raouche S."/>
            <person name="Rosso M.N."/>
        </authorList>
    </citation>
    <scope>NUCLEOTIDE SEQUENCE [LARGE SCALE GENOMIC DNA]</scope>
    <source>
        <strain evidence="1 2">BRFM 1820</strain>
    </source>
</reference>
<dbReference type="Proteomes" id="UP000256964">
    <property type="component" value="Unassembled WGS sequence"/>
</dbReference>
<evidence type="ECO:0000313" key="1">
    <source>
        <dbReference type="EMBL" id="RDX41938.1"/>
    </source>
</evidence>
<evidence type="ECO:0000313" key="2">
    <source>
        <dbReference type="Proteomes" id="UP000256964"/>
    </source>
</evidence>
<name>A0A371CNR6_9APHY</name>
<dbReference type="AlphaFoldDB" id="A0A371CNR6"/>
<organism evidence="1 2">
    <name type="scientific">Lentinus brumalis</name>
    <dbReference type="NCBI Taxonomy" id="2498619"/>
    <lineage>
        <taxon>Eukaryota</taxon>
        <taxon>Fungi</taxon>
        <taxon>Dikarya</taxon>
        <taxon>Basidiomycota</taxon>
        <taxon>Agaricomycotina</taxon>
        <taxon>Agaricomycetes</taxon>
        <taxon>Polyporales</taxon>
        <taxon>Polyporaceae</taxon>
        <taxon>Lentinus</taxon>
    </lineage>
</organism>
<gene>
    <name evidence="1" type="ORF">OH76DRAFT_152647</name>
</gene>
<keyword evidence="2" id="KW-1185">Reference proteome</keyword>
<sequence length="98" mass="10746">MSAITCVPDAHHTRTARRHPAEAASQTVWRRARCGCPCCVHCPADDRGMLHSPTAHPVLRLSSSRHVGRIMSLESRLIHPSYFELTNGGMALHPSIAV</sequence>
<proteinExistence type="predicted"/>